<name>A0A8S2RIQ5_9BILA</name>
<evidence type="ECO:0000313" key="1">
    <source>
        <dbReference type="EMBL" id="CAF4168542.1"/>
    </source>
</evidence>
<proteinExistence type="predicted"/>
<evidence type="ECO:0000313" key="2">
    <source>
        <dbReference type="EMBL" id="CAF4290228.1"/>
    </source>
</evidence>
<protein>
    <submittedName>
        <fullName evidence="1">Uncharacterized protein</fullName>
    </submittedName>
</protein>
<sequence length="59" mass="6752">MSVFNRFYFLGKPLALCATTGFLWTQLNNDNDIDKEKLKLTINQADLICQGFKEKQGIP</sequence>
<gene>
    <name evidence="1" type="ORF">BYL167_LOCUS22299</name>
    <name evidence="2" type="ORF">GIL414_LOCUS25374</name>
</gene>
<dbReference type="Proteomes" id="UP000681967">
    <property type="component" value="Unassembled WGS sequence"/>
</dbReference>
<dbReference type="EMBL" id="CAJOBJ010034119">
    <property type="protein sequence ID" value="CAF4290228.1"/>
    <property type="molecule type" value="Genomic_DNA"/>
</dbReference>
<feature type="non-terminal residue" evidence="1">
    <location>
        <position position="59"/>
    </location>
</feature>
<dbReference type="Proteomes" id="UP000681720">
    <property type="component" value="Unassembled WGS sequence"/>
</dbReference>
<comment type="caution">
    <text evidence="1">The sequence shown here is derived from an EMBL/GenBank/DDBJ whole genome shotgun (WGS) entry which is preliminary data.</text>
</comment>
<reference evidence="1" key="1">
    <citation type="submission" date="2021-02" db="EMBL/GenBank/DDBJ databases">
        <authorList>
            <person name="Nowell W R."/>
        </authorList>
    </citation>
    <scope>NUCLEOTIDE SEQUENCE</scope>
</reference>
<accession>A0A8S2RIQ5</accession>
<dbReference type="AlphaFoldDB" id="A0A8S2RIQ5"/>
<organism evidence="1 3">
    <name type="scientific">Rotaria magnacalcarata</name>
    <dbReference type="NCBI Taxonomy" id="392030"/>
    <lineage>
        <taxon>Eukaryota</taxon>
        <taxon>Metazoa</taxon>
        <taxon>Spiralia</taxon>
        <taxon>Gnathifera</taxon>
        <taxon>Rotifera</taxon>
        <taxon>Eurotatoria</taxon>
        <taxon>Bdelloidea</taxon>
        <taxon>Philodinida</taxon>
        <taxon>Philodinidae</taxon>
        <taxon>Rotaria</taxon>
    </lineage>
</organism>
<dbReference type="EMBL" id="CAJOBH010012304">
    <property type="protein sequence ID" value="CAF4168542.1"/>
    <property type="molecule type" value="Genomic_DNA"/>
</dbReference>
<evidence type="ECO:0000313" key="3">
    <source>
        <dbReference type="Proteomes" id="UP000681967"/>
    </source>
</evidence>